<protein>
    <submittedName>
        <fullName evidence="2">Uncharacterized protein</fullName>
    </submittedName>
</protein>
<comment type="caution">
    <text evidence="2">The sequence shown here is derived from an EMBL/GenBank/DDBJ whole genome shotgun (WGS) entry which is preliminary data.</text>
</comment>
<reference evidence="2 3" key="1">
    <citation type="submission" date="2019-03" db="EMBL/GenBank/DDBJ databases">
        <title>First draft genome of Liparis tanakae, snailfish: a comprehensive survey of snailfish specific genes.</title>
        <authorList>
            <person name="Kim W."/>
            <person name="Song I."/>
            <person name="Jeong J.-H."/>
            <person name="Kim D."/>
            <person name="Kim S."/>
            <person name="Ryu S."/>
            <person name="Song J.Y."/>
            <person name="Lee S.K."/>
        </authorList>
    </citation>
    <scope>NUCLEOTIDE SEQUENCE [LARGE SCALE GENOMIC DNA]</scope>
    <source>
        <tissue evidence="2">Muscle</tissue>
    </source>
</reference>
<dbReference type="AlphaFoldDB" id="A0A4Z2FHJ5"/>
<gene>
    <name evidence="2" type="ORF">EYF80_049585</name>
</gene>
<keyword evidence="3" id="KW-1185">Reference proteome</keyword>
<dbReference type="EMBL" id="SRLO01001206">
    <property type="protein sequence ID" value="TNN40244.1"/>
    <property type="molecule type" value="Genomic_DNA"/>
</dbReference>
<evidence type="ECO:0000313" key="2">
    <source>
        <dbReference type="EMBL" id="TNN40244.1"/>
    </source>
</evidence>
<sequence>MVMKAPEESNVPISPSSSSVHHSGRPDRSSSNPSLPARRRPPPPQSPVRHRHRLHARRLLRLLLLLPENAPVIAVGPRVLLPPRNHGSYGLFKAGSPHLPPHRLLESALTPEERREDRESDE</sequence>
<dbReference type="Proteomes" id="UP000314294">
    <property type="component" value="Unassembled WGS sequence"/>
</dbReference>
<feature type="compositionally biased region" description="Low complexity" evidence="1">
    <location>
        <begin position="9"/>
        <end position="21"/>
    </location>
</feature>
<organism evidence="2 3">
    <name type="scientific">Liparis tanakae</name>
    <name type="common">Tanaka's snailfish</name>
    <dbReference type="NCBI Taxonomy" id="230148"/>
    <lineage>
        <taxon>Eukaryota</taxon>
        <taxon>Metazoa</taxon>
        <taxon>Chordata</taxon>
        <taxon>Craniata</taxon>
        <taxon>Vertebrata</taxon>
        <taxon>Euteleostomi</taxon>
        <taxon>Actinopterygii</taxon>
        <taxon>Neopterygii</taxon>
        <taxon>Teleostei</taxon>
        <taxon>Neoteleostei</taxon>
        <taxon>Acanthomorphata</taxon>
        <taxon>Eupercaria</taxon>
        <taxon>Perciformes</taxon>
        <taxon>Cottioidei</taxon>
        <taxon>Cottales</taxon>
        <taxon>Liparidae</taxon>
        <taxon>Liparis</taxon>
    </lineage>
</organism>
<accession>A0A4Z2FHJ5</accession>
<evidence type="ECO:0000313" key="3">
    <source>
        <dbReference type="Proteomes" id="UP000314294"/>
    </source>
</evidence>
<proteinExistence type="predicted"/>
<name>A0A4Z2FHJ5_9TELE</name>
<feature type="compositionally biased region" description="Basic and acidic residues" evidence="1">
    <location>
        <begin position="111"/>
        <end position="122"/>
    </location>
</feature>
<evidence type="ECO:0000256" key="1">
    <source>
        <dbReference type="SAM" id="MobiDB-lite"/>
    </source>
</evidence>
<feature type="region of interest" description="Disordered" evidence="1">
    <location>
        <begin position="92"/>
        <end position="122"/>
    </location>
</feature>
<feature type="region of interest" description="Disordered" evidence="1">
    <location>
        <begin position="1"/>
        <end position="53"/>
    </location>
</feature>